<evidence type="ECO:0000256" key="2">
    <source>
        <dbReference type="ARBA" id="ARBA00013064"/>
    </source>
</evidence>
<gene>
    <name evidence="5" type="ORF">Abiwalacus_21790</name>
</gene>
<protein>
    <recommendedName>
        <fullName evidence="2">protein-tyrosine-phosphatase</fullName>
        <ecNumber evidence="2">3.1.3.48</ecNumber>
    </recommendedName>
</protein>
<evidence type="ECO:0000256" key="3">
    <source>
        <dbReference type="ARBA" id="ARBA00022801"/>
    </source>
</evidence>
<reference evidence="5" key="1">
    <citation type="submission" date="2022-06" db="EMBL/GenBank/DDBJ databases">
        <title>Akkermansia biwalacus sp. nov., an anaerobic mucin-degrading bacterium isolated from human intestine.</title>
        <authorList>
            <person name="Kobayashi Y."/>
            <person name="Inoue S."/>
            <person name="Kawahara T."/>
            <person name="Kohda N."/>
        </authorList>
    </citation>
    <scope>NUCLEOTIDE SEQUENCE</scope>
    <source>
        <strain evidence="5">WON2089</strain>
    </source>
</reference>
<comment type="catalytic activity">
    <reaction evidence="4">
        <text>O-phospho-L-tyrosyl-[protein] + H2O = L-tyrosyl-[protein] + phosphate</text>
        <dbReference type="Rhea" id="RHEA:10684"/>
        <dbReference type="Rhea" id="RHEA-COMP:10136"/>
        <dbReference type="Rhea" id="RHEA-COMP:20101"/>
        <dbReference type="ChEBI" id="CHEBI:15377"/>
        <dbReference type="ChEBI" id="CHEBI:43474"/>
        <dbReference type="ChEBI" id="CHEBI:46858"/>
        <dbReference type="ChEBI" id="CHEBI:61978"/>
        <dbReference type="EC" id="3.1.3.48"/>
    </reaction>
</comment>
<evidence type="ECO:0000256" key="4">
    <source>
        <dbReference type="ARBA" id="ARBA00051722"/>
    </source>
</evidence>
<evidence type="ECO:0000256" key="1">
    <source>
        <dbReference type="ARBA" id="ARBA00005750"/>
    </source>
</evidence>
<dbReference type="EC" id="3.1.3.48" evidence="2"/>
<dbReference type="EMBL" id="AP025943">
    <property type="protein sequence ID" value="BDL44605.1"/>
    <property type="molecule type" value="Genomic_DNA"/>
</dbReference>
<comment type="similarity">
    <text evidence="1">Belongs to the metallo-dependent hydrolases superfamily. CpsB/CapC family.</text>
</comment>
<organism evidence="5 6">
    <name type="scientific">Akkermansia biwaensis</name>
    <dbReference type="NCBI Taxonomy" id="2946555"/>
    <lineage>
        <taxon>Bacteria</taxon>
        <taxon>Pseudomonadati</taxon>
        <taxon>Verrucomicrobiota</taxon>
        <taxon>Verrucomicrobiia</taxon>
        <taxon>Verrucomicrobiales</taxon>
        <taxon>Akkermansiaceae</taxon>
        <taxon>Akkermansia</taxon>
    </lineage>
</organism>
<dbReference type="PANTHER" id="PTHR39181:SF1">
    <property type="entry name" value="TYROSINE-PROTEIN PHOSPHATASE YWQE"/>
    <property type="match status" value="1"/>
</dbReference>
<dbReference type="Gene3D" id="3.20.20.140">
    <property type="entry name" value="Metal-dependent hydrolases"/>
    <property type="match status" value="1"/>
</dbReference>
<dbReference type="PANTHER" id="PTHR39181">
    <property type="entry name" value="TYROSINE-PROTEIN PHOSPHATASE YWQE"/>
    <property type="match status" value="1"/>
</dbReference>
<dbReference type="InterPro" id="IPR016667">
    <property type="entry name" value="Caps_polysacc_synth_CpsB/CapC"/>
</dbReference>
<dbReference type="PIRSF" id="PIRSF016557">
    <property type="entry name" value="Caps_synth_CpsB"/>
    <property type="match status" value="1"/>
</dbReference>
<dbReference type="Proteomes" id="UP001062263">
    <property type="component" value="Chromosome"/>
</dbReference>
<name>A0ABM7ZIQ3_9BACT</name>
<keyword evidence="3" id="KW-0378">Hydrolase</keyword>
<evidence type="ECO:0000313" key="6">
    <source>
        <dbReference type="Proteomes" id="UP001062263"/>
    </source>
</evidence>
<evidence type="ECO:0000313" key="5">
    <source>
        <dbReference type="EMBL" id="BDL44605.1"/>
    </source>
</evidence>
<dbReference type="SUPFAM" id="SSF89550">
    <property type="entry name" value="PHP domain-like"/>
    <property type="match status" value="1"/>
</dbReference>
<dbReference type="Pfam" id="PF19567">
    <property type="entry name" value="CpsB_CapC"/>
    <property type="match status" value="1"/>
</dbReference>
<sequence>MFSALFQPKFKLCTLCPDGMDMHSHLLWGVDDGARTQAESLELISLLKKRGFRGACCTPHVISRYPWNTATSLKVRFRELVNAVPDEDFELRLAAEYMLDDHFERQFTEEEPLSPDGTHILVELPQYRLPDAWMDMLLLIKDRGYVPVLAHPERYGKILTPEELAALAAQGILFQGNIGSLCGFYGQKCRELARKFQQENLYFWWGTDAHNAIMINKLRL</sequence>
<accession>A0ABM7ZIQ3</accession>
<keyword evidence="6" id="KW-1185">Reference proteome</keyword>
<dbReference type="InterPro" id="IPR016195">
    <property type="entry name" value="Pol/histidinol_Pase-like"/>
</dbReference>
<proteinExistence type="inferred from homology"/>